<dbReference type="Pfam" id="PF04965">
    <property type="entry name" value="GPW_gp25"/>
    <property type="match status" value="1"/>
</dbReference>
<feature type="domain" description="IraD/Gp25-like" evidence="1">
    <location>
        <begin position="32"/>
        <end position="122"/>
    </location>
</feature>
<reference evidence="2 3" key="1">
    <citation type="submission" date="2019-03" db="EMBL/GenBank/DDBJ databases">
        <title>Genomic Encyclopedia of Type Strains, Phase IV (KMG-IV): sequencing the most valuable type-strain genomes for metagenomic binning, comparative biology and taxonomic classification.</title>
        <authorList>
            <person name="Goeker M."/>
        </authorList>
    </citation>
    <scope>NUCLEOTIDE SEQUENCE [LARGE SCALE GENOMIC DNA]</scope>
    <source>
        <strain evidence="2 3">DSM 103792</strain>
    </source>
</reference>
<organism evidence="2 3">
    <name type="scientific">Permianibacter aggregans</name>
    <dbReference type="NCBI Taxonomy" id="1510150"/>
    <lineage>
        <taxon>Bacteria</taxon>
        <taxon>Pseudomonadati</taxon>
        <taxon>Pseudomonadota</taxon>
        <taxon>Gammaproteobacteria</taxon>
        <taxon>Pseudomonadales</taxon>
        <taxon>Pseudomonadaceae</taxon>
        <taxon>Permianibacter</taxon>
    </lineage>
</organism>
<evidence type="ECO:0000313" key="3">
    <source>
        <dbReference type="Proteomes" id="UP000295375"/>
    </source>
</evidence>
<dbReference type="EMBL" id="SNYM01000008">
    <property type="protein sequence ID" value="TDQ48073.1"/>
    <property type="molecule type" value="Genomic_DNA"/>
</dbReference>
<dbReference type="AlphaFoldDB" id="A0A4R6UR70"/>
<dbReference type="Proteomes" id="UP000295375">
    <property type="component" value="Unassembled WGS sequence"/>
</dbReference>
<evidence type="ECO:0000259" key="1">
    <source>
        <dbReference type="Pfam" id="PF04965"/>
    </source>
</evidence>
<dbReference type="RefSeq" id="WP_133590510.1">
    <property type="nucleotide sequence ID" value="NZ_CP037953.1"/>
</dbReference>
<comment type="caution">
    <text evidence="2">The sequence shown here is derived from an EMBL/GenBank/DDBJ whole genome shotgun (WGS) entry which is preliminary data.</text>
</comment>
<dbReference type="OrthoDB" id="9802846at2"/>
<proteinExistence type="predicted"/>
<evidence type="ECO:0000313" key="2">
    <source>
        <dbReference type="EMBL" id="TDQ48073.1"/>
    </source>
</evidence>
<dbReference type="InterPro" id="IPR007048">
    <property type="entry name" value="IraD/Gp25-like"/>
</dbReference>
<gene>
    <name evidence="2" type="ORF">EV696_10853</name>
</gene>
<protein>
    <recommendedName>
        <fullName evidence="1">IraD/Gp25-like domain-containing protein</fullName>
    </recommendedName>
</protein>
<keyword evidence="3" id="KW-1185">Reference proteome</keyword>
<sequence length="147" mass="16582">MANGNAKSSFLGRGWRFPPAFNRSEGAVQMSEDEQDIRESLQVLFGTRLAERSFAPRYGLNMQDWLFKPIGTTEASLLREQITLAILIYEPRVNVMALQVNTTRLSEGQLLIELDYQVKATNSRYNLVYPYYLGDGSEVSLPVAPTT</sequence>
<accession>A0A4R6UR70</accession>
<dbReference type="SUPFAM" id="SSF160719">
    <property type="entry name" value="gpW/gp25-like"/>
    <property type="match status" value="1"/>
</dbReference>
<dbReference type="Gene3D" id="3.10.450.40">
    <property type="match status" value="1"/>
</dbReference>
<name>A0A4R6UR70_9GAMM</name>